<feature type="domain" description="JAB" evidence="6">
    <location>
        <begin position="10"/>
        <end position="111"/>
    </location>
</feature>
<evidence type="ECO:0000256" key="1">
    <source>
        <dbReference type="ARBA" id="ARBA00022670"/>
    </source>
</evidence>
<evidence type="ECO:0000313" key="8">
    <source>
        <dbReference type="Proteomes" id="UP000694001"/>
    </source>
</evidence>
<dbReference type="InterPro" id="IPR028090">
    <property type="entry name" value="JAB_dom_prok"/>
</dbReference>
<dbReference type="Pfam" id="PF14464">
    <property type="entry name" value="Prok-JAB"/>
    <property type="match status" value="1"/>
</dbReference>
<keyword evidence="2" id="KW-0479">Metal-binding</keyword>
<protein>
    <submittedName>
        <fullName evidence="7">Mov34/MPN/PAD-1 family protein</fullName>
    </submittedName>
</protein>
<dbReference type="InterPro" id="IPR051929">
    <property type="entry name" value="VirAsm_ModProt"/>
</dbReference>
<dbReference type="GO" id="GO:0006508">
    <property type="term" value="P:proteolysis"/>
    <property type="evidence" value="ECO:0007669"/>
    <property type="project" value="UniProtKB-KW"/>
</dbReference>
<keyword evidence="3" id="KW-0378">Hydrolase</keyword>
<dbReference type="PANTHER" id="PTHR34858:SF1">
    <property type="entry name" value="CYSO-CYSTEINE PEPTIDASE"/>
    <property type="match status" value="1"/>
</dbReference>
<dbReference type="GO" id="GO:0008235">
    <property type="term" value="F:metalloexopeptidase activity"/>
    <property type="evidence" value="ECO:0007669"/>
    <property type="project" value="TreeGrafter"/>
</dbReference>
<keyword evidence="8" id="KW-1185">Reference proteome</keyword>
<gene>
    <name evidence="7" type="ORF">KO353_03755</name>
</gene>
<dbReference type="KEGG" id="elio:KO353_03755"/>
<reference evidence="7" key="1">
    <citation type="submission" date="2021-06" db="EMBL/GenBank/DDBJ databases">
        <title>Elioraea tepida, sp. nov., a moderately thermophilic aerobic anoxygenic phototrophic bacterium isolated from an alkaline siliceous hot spring mat community in Yellowstone National Park, WY, USA.</title>
        <authorList>
            <person name="Saini M.K."/>
            <person name="Yoshida S."/>
            <person name="Sebastian A."/>
            <person name="Hirose S."/>
            <person name="Hara E."/>
            <person name="Tamaki H."/>
            <person name="Soulier N.T."/>
            <person name="Albert I."/>
            <person name="Hanada S."/>
            <person name="Bryant D.A."/>
            <person name="Tank M."/>
        </authorList>
    </citation>
    <scope>NUCLEOTIDE SEQUENCE</scope>
    <source>
        <strain evidence="7">MS-P2</strain>
    </source>
</reference>
<dbReference type="AlphaFoldDB" id="A0A975U3L6"/>
<dbReference type="EMBL" id="CP076448">
    <property type="protein sequence ID" value="QXM25362.1"/>
    <property type="molecule type" value="Genomic_DNA"/>
</dbReference>
<dbReference type="GO" id="GO:0008270">
    <property type="term" value="F:zinc ion binding"/>
    <property type="evidence" value="ECO:0007669"/>
    <property type="project" value="TreeGrafter"/>
</dbReference>
<dbReference type="RefSeq" id="WP_218286418.1">
    <property type="nucleotide sequence ID" value="NZ_CP076448.1"/>
</dbReference>
<keyword evidence="4" id="KW-0862">Zinc</keyword>
<evidence type="ECO:0000256" key="4">
    <source>
        <dbReference type="ARBA" id="ARBA00022833"/>
    </source>
</evidence>
<evidence type="ECO:0000259" key="6">
    <source>
        <dbReference type="Pfam" id="PF14464"/>
    </source>
</evidence>
<proteinExistence type="predicted"/>
<keyword evidence="5" id="KW-0482">Metalloprotease</keyword>
<name>A0A975U3L6_9PROT</name>
<evidence type="ECO:0000256" key="3">
    <source>
        <dbReference type="ARBA" id="ARBA00022801"/>
    </source>
</evidence>
<accession>A0A975U3L6</accession>
<evidence type="ECO:0000313" key="7">
    <source>
        <dbReference type="EMBL" id="QXM25362.1"/>
    </source>
</evidence>
<dbReference type="PANTHER" id="PTHR34858">
    <property type="entry name" value="CYSO-CYSTEINE PEPTIDASE"/>
    <property type="match status" value="1"/>
</dbReference>
<evidence type="ECO:0000256" key="2">
    <source>
        <dbReference type="ARBA" id="ARBA00022723"/>
    </source>
</evidence>
<dbReference type="Proteomes" id="UP000694001">
    <property type="component" value="Chromosome"/>
</dbReference>
<organism evidence="7 8">
    <name type="scientific">Elioraea tepida</name>
    <dbReference type="NCBI Taxonomy" id="2843330"/>
    <lineage>
        <taxon>Bacteria</taxon>
        <taxon>Pseudomonadati</taxon>
        <taxon>Pseudomonadota</taxon>
        <taxon>Alphaproteobacteria</taxon>
        <taxon>Acetobacterales</taxon>
        <taxon>Elioraeaceae</taxon>
        <taxon>Elioraea</taxon>
    </lineage>
</organism>
<sequence>MIGTVRLERSVAAALPRLAAAALPREACGLLTGRRAGGVLLLDGLAPSRNLAAGEGSFEIDAALHLRLQRSTRAVAAVWHSHPRGGPTPSARDAAGAWDAGLVWLITAGDATTAWLPLGEGLGFAPLPLELA</sequence>
<evidence type="ECO:0000256" key="5">
    <source>
        <dbReference type="ARBA" id="ARBA00023049"/>
    </source>
</evidence>
<keyword evidence="1" id="KW-0645">Protease</keyword>